<reference evidence="7" key="1">
    <citation type="submission" date="2022-11" db="UniProtKB">
        <authorList>
            <consortium name="WormBaseParasite"/>
        </authorList>
    </citation>
    <scope>IDENTIFICATION</scope>
</reference>
<proteinExistence type="inferred from homology"/>
<feature type="compositionally biased region" description="Low complexity" evidence="3">
    <location>
        <begin position="330"/>
        <end position="340"/>
    </location>
</feature>
<dbReference type="InterPro" id="IPR040455">
    <property type="entry name" value="Atg6_BARA"/>
</dbReference>
<dbReference type="InterPro" id="IPR007243">
    <property type="entry name" value="Atg6/Beclin"/>
</dbReference>
<dbReference type="OMA" id="WTKAMKC"/>
<dbReference type="InterPro" id="IPR041691">
    <property type="entry name" value="Atg6/beclin_CC"/>
</dbReference>
<dbReference type="GO" id="GO:0000045">
    <property type="term" value="P:autophagosome assembly"/>
    <property type="evidence" value="ECO:0007669"/>
    <property type="project" value="TreeGrafter"/>
</dbReference>
<dbReference type="GO" id="GO:0000423">
    <property type="term" value="P:mitophagy"/>
    <property type="evidence" value="ECO:0007669"/>
    <property type="project" value="TreeGrafter"/>
</dbReference>
<dbReference type="Pfam" id="PF04111">
    <property type="entry name" value="APG6"/>
    <property type="match status" value="1"/>
</dbReference>
<dbReference type="Gene3D" id="1.10.418.40">
    <property type="entry name" value="Autophagy protein 6/Beclin 1"/>
    <property type="match status" value="1"/>
</dbReference>
<keyword evidence="6" id="KW-1185">Reference proteome</keyword>
<dbReference type="PANTHER" id="PTHR12768">
    <property type="entry name" value="BECLIN 1"/>
    <property type="match status" value="1"/>
</dbReference>
<protein>
    <submittedName>
        <fullName evidence="7">Uncharacterized protein</fullName>
    </submittedName>
</protein>
<evidence type="ECO:0000256" key="2">
    <source>
        <dbReference type="SAM" id="Coils"/>
    </source>
</evidence>
<feature type="domain" description="Atg6 BARA" evidence="4">
    <location>
        <begin position="236"/>
        <end position="413"/>
    </location>
</feature>
<dbReference type="GO" id="GO:0000407">
    <property type="term" value="C:phagophore assembly site"/>
    <property type="evidence" value="ECO:0007669"/>
    <property type="project" value="TreeGrafter"/>
</dbReference>
<feature type="coiled-coil region" evidence="2">
    <location>
        <begin position="122"/>
        <end position="239"/>
    </location>
</feature>
<dbReference type="Proteomes" id="UP000887565">
    <property type="component" value="Unplaced"/>
</dbReference>
<dbReference type="GO" id="GO:0045324">
    <property type="term" value="P:late endosome to vacuole transport"/>
    <property type="evidence" value="ECO:0007669"/>
    <property type="project" value="TreeGrafter"/>
</dbReference>
<evidence type="ECO:0000256" key="1">
    <source>
        <dbReference type="ARBA" id="ARBA00005965"/>
    </source>
</evidence>
<name>A0A915IHS4_ROMCU</name>
<dbReference type="GO" id="GO:0030674">
    <property type="term" value="F:protein-macromolecule adaptor activity"/>
    <property type="evidence" value="ECO:0007669"/>
    <property type="project" value="TreeGrafter"/>
</dbReference>
<evidence type="ECO:0000313" key="6">
    <source>
        <dbReference type="Proteomes" id="UP000887565"/>
    </source>
</evidence>
<dbReference type="GO" id="GO:0006995">
    <property type="term" value="P:cellular response to nitrogen starvation"/>
    <property type="evidence" value="ECO:0007669"/>
    <property type="project" value="TreeGrafter"/>
</dbReference>
<dbReference type="WBParaSite" id="nRc.2.0.1.t13726-RA">
    <property type="protein sequence ID" value="nRc.2.0.1.t13726-RA"/>
    <property type="gene ID" value="nRc.2.0.1.g13726"/>
</dbReference>
<dbReference type="GO" id="GO:0034271">
    <property type="term" value="C:phosphatidylinositol 3-kinase complex, class III, type I"/>
    <property type="evidence" value="ECO:0007669"/>
    <property type="project" value="TreeGrafter"/>
</dbReference>
<dbReference type="InterPro" id="IPR038274">
    <property type="entry name" value="Atg6/Beclin_C_sf"/>
</dbReference>
<comment type="similarity">
    <text evidence="1">Belongs to the beclin family.</text>
</comment>
<dbReference type="Gene3D" id="6.10.250.3110">
    <property type="match status" value="1"/>
</dbReference>
<feature type="region of interest" description="Disordered" evidence="3">
    <location>
        <begin position="314"/>
        <end position="340"/>
    </location>
</feature>
<evidence type="ECO:0000313" key="7">
    <source>
        <dbReference type="WBParaSite" id="nRc.2.0.1.t13726-RA"/>
    </source>
</evidence>
<sequence length="427" mass="47920">MTLRCCNCQSALKFDPSITDRYPEWQNLSSLSAKPSSADVYYNKSAATSAINSSNDVNVNNASIEIAAGDRNAGQENYGNLGHSTTMMGNLFDLICNDVTAVDNPMCQECTDKLLDCMDQQMLQLEDECKEYRDFLSFLKKNVQESADLTSLKNEHQKLQAEESGLRAELARLELEEAELDKKLAQEEQELNQITDDEEALWKSYRDINRQILTLSDENESLSNQLRYANDQLEKLQKTNAFNLTFHIWHRGHFGTINGFRLGRLPSELVEWSEINAAWGQAVLLLHCLARKIGLKFKNYELVPYGNHSFVKVTSSPSGNETPDVPPPTASSSMMSSASGGVNDKSMMSTSSSNVVKELPLYCTGGYRFFWDTKFDLAMQAYLNCLQQLKEELDKTGTGCLPFKMNGDKIEDKGKKIIGFEFLASLS</sequence>
<dbReference type="AlphaFoldDB" id="A0A915IHS4"/>
<keyword evidence="2" id="KW-0175">Coiled coil</keyword>
<dbReference type="GO" id="GO:0043548">
    <property type="term" value="F:phosphatidylinositol 3-kinase binding"/>
    <property type="evidence" value="ECO:0007669"/>
    <property type="project" value="TreeGrafter"/>
</dbReference>
<organism evidence="6 7">
    <name type="scientific">Romanomermis culicivorax</name>
    <name type="common">Nematode worm</name>
    <dbReference type="NCBI Taxonomy" id="13658"/>
    <lineage>
        <taxon>Eukaryota</taxon>
        <taxon>Metazoa</taxon>
        <taxon>Ecdysozoa</taxon>
        <taxon>Nematoda</taxon>
        <taxon>Enoplea</taxon>
        <taxon>Dorylaimia</taxon>
        <taxon>Mermithida</taxon>
        <taxon>Mermithoidea</taxon>
        <taxon>Mermithidae</taxon>
        <taxon>Romanomermis</taxon>
    </lineage>
</organism>
<evidence type="ECO:0000259" key="5">
    <source>
        <dbReference type="Pfam" id="PF17675"/>
    </source>
</evidence>
<dbReference type="Pfam" id="PF17675">
    <property type="entry name" value="APG6_N"/>
    <property type="match status" value="1"/>
</dbReference>
<dbReference type="PANTHER" id="PTHR12768:SF4">
    <property type="entry name" value="BECLIN-1"/>
    <property type="match status" value="1"/>
</dbReference>
<evidence type="ECO:0000256" key="3">
    <source>
        <dbReference type="SAM" id="MobiDB-lite"/>
    </source>
</evidence>
<feature type="domain" description="Atg6/beclin coiled-coil" evidence="5">
    <location>
        <begin position="105"/>
        <end position="233"/>
    </location>
</feature>
<accession>A0A915IHS4</accession>
<dbReference type="GO" id="GO:0034272">
    <property type="term" value="C:phosphatidylinositol 3-kinase complex, class III, type II"/>
    <property type="evidence" value="ECO:0007669"/>
    <property type="project" value="TreeGrafter"/>
</dbReference>
<evidence type="ECO:0000259" key="4">
    <source>
        <dbReference type="Pfam" id="PF04111"/>
    </source>
</evidence>